<keyword evidence="13" id="KW-1185">Reference proteome</keyword>
<proteinExistence type="inferred from homology"/>
<dbReference type="InterPro" id="IPR036388">
    <property type="entry name" value="WH-like_DNA-bd_sf"/>
</dbReference>
<dbReference type="GO" id="GO:0006307">
    <property type="term" value="P:DNA alkylation repair"/>
    <property type="evidence" value="ECO:0007669"/>
    <property type="project" value="UniProtKB-UniRule"/>
</dbReference>
<evidence type="ECO:0000256" key="2">
    <source>
        <dbReference type="ARBA" id="ARBA00008711"/>
    </source>
</evidence>
<comment type="miscellaneous">
    <text evidence="9">This enzyme catalyzes only one turnover and therefore is not strictly catalytic. According to one definition, an enzyme is a biocatalyst that acts repeatedly and over many reaction cycles.</text>
</comment>
<sequence>MKIRTPIGDFWIAATEKGICRASFTPIEIEDEVLTNPHLIQAKQELLAYFNKERTEFTVPLDILNGTPFQQAVWHALLTIPYGKTHSYLEVAEMIENPKAVRAIGQANRKNPLPIFIPCHRVIGINGQLTGYMGTSGIELKKSLLLLEGISLQ</sequence>
<dbReference type="InterPro" id="IPR008332">
    <property type="entry name" value="MethylG_MeTrfase_N"/>
</dbReference>
<reference evidence="12 13" key="1">
    <citation type="submission" date="2013-02" db="EMBL/GenBank/DDBJ databases">
        <title>The Genome Sequence of Enterococcus phoeniculicola BAA-412.</title>
        <authorList>
            <consortium name="The Broad Institute Genome Sequencing Platform"/>
            <consortium name="The Broad Institute Genome Sequencing Center for Infectious Disease"/>
            <person name="Earl A.M."/>
            <person name="Gilmore M.S."/>
            <person name="Lebreton F."/>
            <person name="Walker B."/>
            <person name="Young S.K."/>
            <person name="Zeng Q."/>
            <person name="Gargeya S."/>
            <person name="Fitzgerald M."/>
            <person name="Haas B."/>
            <person name="Abouelleil A."/>
            <person name="Alvarado L."/>
            <person name="Arachchi H.M."/>
            <person name="Berlin A.M."/>
            <person name="Chapman S.B."/>
            <person name="Dewar J."/>
            <person name="Goldberg J."/>
            <person name="Griggs A."/>
            <person name="Gujja S."/>
            <person name="Hansen M."/>
            <person name="Howarth C."/>
            <person name="Imamovic A."/>
            <person name="Larimer J."/>
            <person name="McCowan C."/>
            <person name="Murphy C."/>
            <person name="Neiman D."/>
            <person name="Pearson M."/>
            <person name="Priest M."/>
            <person name="Roberts A."/>
            <person name="Saif S."/>
            <person name="Shea T."/>
            <person name="Sisk P."/>
            <person name="Sykes S."/>
            <person name="Wortman J."/>
            <person name="Nusbaum C."/>
            <person name="Birren B."/>
        </authorList>
    </citation>
    <scope>NUCLEOTIDE SEQUENCE [LARGE SCALE GENOMIC DNA]</scope>
    <source>
        <strain evidence="12 13">ATCC BAA-412</strain>
    </source>
</reference>
<evidence type="ECO:0000259" key="11">
    <source>
        <dbReference type="Pfam" id="PF02870"/>
    </source>
</evidence>
<dbReference type="Proteomes" id="UP000013785">
    <property type="component" value="Unassembled WGS sequence"/>
</dbReference>
<dbReference type="PANTHER" id="PTHR10815:SF12">
    <property type="entry name" value="METHYLATED-DNA--PROTEIN-CYSTEINE METHYLTRANSFERASE, INDUCIBLE"/>
    <property type="match status" value="1"/>
</dbReference>
<evidence type="ECO:0000256" key="4">
    <source>
        <dbReference type="ARBA" id="ARBA00022603"/>
    </source>
</evidence>
<dbReference type="Gene3D" id="1.10.10.10">
    <property type="entry name" value="Winged helix-like DNA-binding domain superfamily/Winged helix DNA-binding domain"/>
    <property type="match status" value="1"/>
</dbReference>
<evidence type="ECO:0000259" key="10">
    <source>
        <dbReference type="Pfam" id="PF01035"/>
    </source>
</evidence>
<protein>
    <recommendedName>
        <fullName evidence="9">Methylated-DNA--protein-cysteine methyltransferase</fullName>
        <ecNumber evidence="9">2.1.1.63</ecNumber>
    </recommendedName>
    <alternativeName>
        <fullName evidence="9">6-O-methylguanine-DNA methyltransferase</fullName>
        <shortName evidence="9">MGMT</shortName>
    </alternativeName>
    <alternativeName>
        <fullName evidence="9">O-6-methylguanine-DNA-alkyltransferase</fullName>
    </alternativeName>
</protein>
<keyword evidence="6 9" id="KW-0227">DNA damage</keyword>
<dbReference type="Pfam" id="PF02870">
    <property type="entry name" value="Methyltransf_1N"/>
    <property type="match status" value="1"/>
</dbReference>
<dbReference type="GO" id="GO:0003908">
    <property type="term" value="F:methylated-DNA-[protein]-cysteine S-methyltransferase activity"/>
    <property type="evidence" value="ECO:0007669"/>
    <property type="project" value="UniProtKB-UniRule"/>
</dbReference>
<dbReference type="NCBIfam" id="TIGR00589">
    <property type="entry name" value="ogt"/>
    <property type="match status" value="1"/>
</dbReference>
<evidence type="ECO:0000256" key="9">
    <source>
        <dbReference type="HAMAP-Rule" id="MF_00772"/>
    </source>
</evidence>
<dbReference type="HAMAP" id="MF_00772">
    <property type="entry name" value="OGT"/>
    <property type="match status" value="1"/>
</dbReference>
<feature type="domain" description="Methylated-DNA-[protein]-cysteine S-methyltransferase DNA binding" evidence="10">
    <location>
        <begin position="68"/>
        <end position="150"/>
    </location>
</feature>
<comment type="catalytic activity">
    <reaction evidence="1 9">
        <text>a 4-O-methyl-thymidine in DNA + L-cysteinyl-[protein] = a thymidine in DNA + S-methyl-L-cysteinyl-[protein]</text>
        <dbReference type="Rhea" id="RHEA:53428"/>
        <dbReference type="Rhea" id="RHEA-COMP:10131"/>
        <dbReference type="Rhea" id="RHEA-COMP:10132"/>
        <dbReference type="Rhea" id="RHEA-COMP:13555"/>
        <dbReference type="Rhea" id="RHEA-COMP:13556"/>
        <dbReference type="ChEBI" id="CHEBI:29950"/>
        <dbReference type="ChEBI" id="CHEBI:82612"/>
        <dbReference type="ChEBI" id="CHEBI:137386"/>
        <dbReference type="ChEBI" id="CHEBI:137387"/>
        <dbReference type="EC" id="2.1.1.63"/>
    </reaction>
</comment>
<dbReference type="InterPro" id="IPR036631">
    <property type="entry name" value="MGMT_N_sf"/>
</dbReference>
<evidence type="ECO:0000256" key="3">
    <source>
        <dbReference type="ARBA" id="ARBA00022490"/>
    </source>
</evidence>
<organism evidence="12 13">
    <name type="scientific">Enterococcus phoeniculicola ATCC BAA-412</name>
    <dbReference type="NCBI Taxonomy" id="1158610"/>
    <lineage>
        <taxon>Bacteria</taxon>
        <taxon>Bacillati</taxon>
        <taxon>Bacillota</taxon>
        <taxon>Bacilli</taxon>
        <taxon>Lactobacillales</taxon>
        <taxon>Enterococcaceae</taxon>
        <taxon>Enterococcus</taxon>
    </lineage>
</organism>
<evidence type="ECO:0000256" key="6">
    <source>
        <dbReference type="ARBA" id="ARBA00022763"/>
    </source>
</evidence>
<evidence type="ECO:0000256" key="8">
    <source>
        <dbReference type="ARBA" id="ARBA00049348"/>
    </source>
</evidence>
<feature type="active site" description="Nucleophile; methyl group acceptor" evidence="9">
    <location>
        <position position="119"/>
    </location>
</feature>
<gene>
    <name evidence="12" type="ORF">UC3_01762</name>
</gene>
<evidence type="ECO:0000256" key="1">
    <source>
        <dbReference type="ARBA" id="ARBA00001286"/>
    </source>
</evidence>
<keyword evidence="4 9" id="KW-0489">Methyltransferase</keyword>
<dbReference type="eggNOG" id="COG0350">
    <property type="taxonomic scope" value="Bacteria"/>
</dbReference>
<comment type="subcellular location">
    <subcellularLocation>
        <location evidence="9">Cytoplasm</location>
    </subcellularLocation>
</comment>
<keyword evidence="7 9" id="KW-0234">DNA repair</keyword>
<dbReference type="PROSITE" id="PS00374">
    <property type="entry name" value="MGMT"/>
    <property type="match status" value="1"/>
</dbReference>
<keyword evidence="3 9" id="KW-0963">Cytoplasm</keyword>
<dbReference type="SUPFAM" id="SSF46767">
    <property type="entry name" value="Methylated DNA-protein cysteine methyltransferase, C-terminal domain"/>
    <property type="match status" value="1"/>
</dbReference>
<dbReference type="RefSeq" id="WP_010768425.1">
    <property type="nucleotide sequence ID" value="NZ_ASWE01000003.1"/>
</dbReference>
<dbReference type="SUPFAM" id="SSF53155">
    <property type="entry name" value="Methylated DNA-protein cysteine methyltransferase domain"/>
    <property type="match status" value="1"/>
</dbReference>
<dbReference type="InterPro" id="IPR036217">
    <property type="entry name" value="MethylDNA_cys_MeTrfase_DNAb"/>
</dbReference>
<dbReference type="PATRIC" id="fig|1158610.3.peg.1755"/>
<name>R3W9J6_9ENTE</name>
<evidence type="ECO:0000256" key="7">
    <source>
        <dbReference type="ARBA" id="ARBA00023204"/>
    </source>
</evidence>
<dbReference type="EMBL" id="AJAT01000014">
    <property type="protein sequence ID" value="EOL44132.1"/>
    <property type="molecule type" value="Genomic_DNA"/>
</dbReference>
<dbReference type="HOGENOM" id="CLU_000445_52_2_9"/>
<evidence type="ECO:0000313" key="12">
    <source>
        <dbReference type="EMBL" id="EOL44132.1"/>
    </source>
</evidence>
<dbReference type="EC" id="2.1.1.63" evidence="9"/>
<dbReference type="InterPro" id="IPR014048">
    <property type="entry name" value="MethylDNA_cys_MeTrfase_DNA-bd"/>
</dbReference>
<dbReference type="Pfam" id="PF01035">
    <property type="entry name" value="DNA_binding_1"/>
    <property type="match status" value="1"/>
</dbReference>
<dbReference type="CDD" id="cd06445">
    <property type="entry name" value="ATase"/>
    <property type="match status" value="1"/>
</dbReference>
<comment type="caution">
    <text evidence="12">The sequence shown here is derived from an EMBL/GenBank/DDBJ whole genome shotgun (WGS) entry which is preliminary data.</text>
</comment>
<keyword evidence="5 9" id="KW-0808">Transferase</keyword>
<dbReference type="OrthoDB" id="9802228at2"/>
<evidence type="ECO:0000256" key="5">
    <source>
        <dbReference type="ARBA" id="ARBA00022679"/>
    </source>
</evidence>
<dbReference type="GO" id="GO:0005737">
    <property type="term" value="C:cytoplasm"/>
    <property type="evidence" value="ECO:0007669"/>
    <property type="project" value="UniProtKB-SubCell"/>
</dbReference>
<dbReference type="FunFam" id="1.10.10.10:FF:000214">
    <property type="entry name" value="Methylated-DNA--protein-cysteine methyltransferase"/>
    <property type="match status" value="1"/>
</dbReference>
<dbReference type="STRING" id="154621.RV11_GL002609"/>
<dbReference type="PANTHER" id="PTHR10815">
    <property type="entry name" value="METHYLATED-DNA--PROTEIN-CYSTEINE METHYLTRANSFERASE"/>
    <property type="match status" value="1"/>
</dbReference>
<dbReference type="Gene3D" id="3.30.160.70">
    <property type="entry name" value="Methylated DNA-protein cysteine methyltransferase domain"/>
    <property type="match status" value="1"/>
</dbReference>
<comment type="catalytic activity">
    <reaction evidence="8 9">
        <text>a 6-O-methyl-2'-deoxyguanosine in DNA + L-cysteinyl-[protein] = S-methyl-L-cysteinyl-[protein] + a 2'-deoxyguanosine in DNA</text>
        <dbReference type="Rhea" id="RHEA:24000"/>
        <dbReference type="Rhea" id="RHEA-COMP:10131"/>
        <dbReference type="Rhea" id="RHEA-COMP:10132"/>
        <dbReference type="Rhea" id="RHEA-COMP:11367"/>
        <dbReference type="Rhea" id="RHEA-COMP:11368"/>
        <dbReference type="ChEBI" id="CHEBI:29950"/>
        <dbReference type="ChEBI" id="CHEBI:82612"/>
        <dbReference type="ChEBI" id="CHEBI:85445"/>
        <dbReference type="ChEBI" id="CHEBI:85448"/>
        <dbReference type="EC" id="2.1.1.63"/>
    </reaction>
</comment>
<dbReference type="InterPro" id="IPR023546">
    <property type="entry name" value="MGMT"/>
</dbReference>
<accession>R3W9J6</accession>
<dbReference type="InterPro" id="IPR001497">
    <property type="entry name" value="MethylDNA_cys_MeTrfase_AS"/>
</dbReference>
<feature type="domain" description="Methylguanine DNA methyltransferase ribonuclease-like" evidence="11">
    <location>
        <begin position="3"/>
        <end position="63"/>
    </location>
</feature>
<dbReference type="GO" id="GO:0032259">
    <property type="term" value="P:methylation"/>
    <property type="evidence" value="ECO:0007669"/>
    <property type="project" value="UniProtKB-KW"/>
</dbReference>
<comment type="similarity">
    <text evidence="2 9">Belongs to the MGMT family.</text>
</comment>
<evidence type="ECO:0000313" key="13">
    <source>
        <dbReference type="Proteomes" id="UP000013785"/>
    </source>
</evidence>
<dbReference type="AlphaFoldDB" id="R3W9J6"/>
<comment type="function">
    <text evidence="9">Involved in the cellular defense against the biological effects of O6-methylguanine (O6-MeG) and O4-methylthymine (O4-MeT) in DNA. Repairs the methylated nucleobase in DNA by stoichiometrically transferring the methyl group to a cysteine residue in the enzyme. This is a suicide reaction: the enzyme is irreversibly inactivated.</text>
</comment>